<proteinExistence type="predicted"/>
<gene>
    <name evidence="1" type="ORF">DFR44_10384</name>
</gene>
<dbReference type="AlphaFoldDB" id="A0A4R6YAQ6"/>
<dbReference type="Proteomes" id="UP000294480">
    <property type="component" value="Unassembled WGS sequence"/>
</dbReference>
<accession>A0A4R6YAQ6</accession>
<evidence type="ECO:0008006" key="3">
    <source>
        <dbReference type="Google" id="ProtNLM"/>
    </source>
</evidence>
<dbReference type="InterPro" id="IPR009467">
    <property type="entry name" value="Glycolipid-bd_prot_put"/>
</dbReference>
<evidence type="ECO:0000313" key="2">
    <source>
        <dbReference type="Proteomes" id="UP000294480"/>
    </source>
</evidence>
<reference evidence="1 2" key="1">
    <citation type="submission" date="2019-03" db="EMBL/GenBank/DDBJ databases">
        <title>Genomic Encyclopedia of Type Strains, Phase IV (KMG-IV): sequencing the most valuable type-strain genomes for metagenomic binning, comparative biology and taxonomic classification.</title>
        <authorList>
            <person name="Goeker M."/>
        </authorList>
    </citation>
    <scope>NUCLEOTIDE SEQUENCE [LARGE SCALE GENOMIC DNA]</scope>
    <source>
        <strain evidence="1 2">DSM 102852</strain>
    </source>
</reference>
<keyword evidence="2" id="KW-1185">Reference proteome</keyword>
<organism evidence="1 2">
    <name type="scientific">Hydromonas duriensis</name>
    <dbReference type="NCBI Taxonomy" id="1527608"/>
    <lineage>
        <taxon>Bacteria</taxon>
        <taxon>Pseudomonadati</taxon>
        <taxon>Pseudomonadota</taxon>
        <taxon>Betaproteobacteria</taxon>
        <taxon>Burkholderiales</taxon>
        <taxon>Burkholderiaceae</taxon>
        <taxon>Hydromonas</taxon>
    </lineage>
</organism>
<dbReference type="SUPFAM" id="SSF159275">
    <property type="entry name" value="PA1994-like"/>
    <property type="match status" value="1"/>
</dbReference>
<name>A0A4R6YAQ6_9BURK</name>
<dbReference type="EMBL" id="SNZE01000003">
    <property type="protein sequence ID" value="TDR32571.1"/>
    <property type="molecule type" value="Genomic_DNA"/>
</dbReference>
<dbReference type="OrthoDB" id="9814791at2"/>
<protein>
    <recommendedName>
        <fullName evidence="3">Glycolipid-binding protein</fullName>
    </recommendedName>
</protein>
<evidence type="ECO:0000313" key="1">
    <source>
        <dbReference type="EMBL" id="TDR32571.1"/>
    </source>
</evidence>
<sequence>MTGLIAQAAWRPVDDYGLEHVHVLETGMGLRIDSRLLREQEGQVYSAAYSILCTDDWRFQLLELRVSSDGIHTLKLSIDADGVWHDGEGVEHPELFGCLEIDISAIPFTNSLAIGRLKLQAGQSQDIQAAYIHLPDLTVSKMPQRYTAHGQARYTYEGLFRGFRADLAVDEHGLVLDYPETFIRLVS</sequence>
<dbReference type="RefSeq" id="WP_133619119.1">
    <property type="nucleotide sequence ID" value="NZ_SNZE01000003.1"/>
</dbReference>
<dbReference type="Pfam" id="PF06475">
    <property type="entry name" value="Glycolipid_bind"/>
    <property type="match status" value="1"/>
</dbReference>
<comment type="caution">
    <text evidence="1">The sequence shown here is derived from an EMBL/GenBank/DDBJ whole genome shotgun (WGS) entry which is preliminary data.</text>
</comment>